<sequence>MGDTNSCLQGWRIPTYQMSIPQQACCTLIELPVRIMTTEGYHDSRGGPPYAVWLLRESPKYYRITLGRYHSIRTCVWIWTPTRSPIMHLAVPPESDPFGPKLTTFSPLYARLPLPFCRYLGFVTGFSDDNSHCGDSYSYRGEHLIPQREFLSPLISSFFVAAVKPVLLQVEDGCKIGPILVGHAFLSMRLNTYPGLKQGSTELTTENLSAGPNIKSFSVKKLDNSYPGSSALGAKVKPSQKQNKGTPTGKEKNEELKKASLGSVICKSIGHVRPEHS</sequence>
<evidence type="ECO:0000256" key="1">
    <source>
        <dbReference type="SAM" id="MobiDB-lite"/>
    </source>
</evidence>
<gene>
    <name evidence="2" type="ORF">An16g03170</name>
</gene>
<accession>A0AAJ8E0Q3</accession>
<feature type="compositionally biased region" description="Basic and acidic residues" evidence="1">
    <location>
        <begin position="249"/>
        <end position="258"/>
    </location>
</feature>
<evidence type="ECO:0000313" key="2">
    <source>
        <dbReference type="RefSeq" id="XP_059602722.1"/>
    </source>
</evidence>
<protein>
    <submittedName>
        <fullName evidence="2">Uncharacterized protein</fullName>
    </submittedName>
</protein>
<feature type="region of interest" description="Disordered" evidence="1">
    <location>
        <begin position="230"/>
        <end position="259"/>
    </location>
</feature>
<reference evidence="2" key="2">
    <citation type="submission" date="2025-08" db="UniProtKB">
        <authorList>
            <consortium name="RefSeq"/>
        </authorList>
    </citation>
    <scope>IDENTIFICATION</scope>
</reference>
<dbReference type="KEGG" id="ang:An16g03170"/>
<dbReference type="RefSeq" id="XP_059602722.1">
    <property type="nucleotide sequence ID" value="XM_059745024.1"/>
</dbReference>
<reference evidence="2" key="1">
    <citation type="submission" date="2025-02" db="EMBL/GenBank/DDBJ databases">
        <authorList>
            <consortium name="NCBI Genome Project"/>
        </authorList>
    </citation>
    <scope>NUCLEOTIDE SEQUENCE</scope>
</reference>
<dbReference type="VEuPathDB" id="FungiDB:An16g03170"/>
<name>A0AAJ8E0Q3_ASPNG</name>
<dbReference type="GeneID" id="84593359"/>
<proteinExistence type="predicted"/>
<dbReference type="AlphaFoldDB" id="A0AAJ8E0Q3"/>
<organism evidence="2">
    <name type="scientific">Aspergillus niger</name>
    <dbReference type="NCBI Taxonomy" id="5061"/>
    <lineage>
        <taxon>Eukaryota</taxon>
        <taxon>Fungi</taxon>
        <taxon>Dikarya</taxon>
        <taxon>Ascomycota</taxon>
        <taxon>Pezizomycotina</taxon>
        <taxon>Eurotiomycetes</taxon>
        <taxon>Eurotiomycetidae</taxon>
        <taxon>Eurotiales</taxon>
        <taxon>Aspergillaceae</taxon>
        <taxon>Aspergillus</taxon>
        <taxon>Aspergillus subgen. Circumdati</taxon>
    </lineage>
</organism>